<dbReference type="Proteomes" id="UP000250235">
    <property type="component" value="Unassembled WGS sequence"/>
</dbReference>
<gene>
    <name evidence="1" type="ORF">F511_46690</name>
</gene>
<protein>
    <submittedName>
        <fullName evidence="1">Cyclin-like F-box domain containing protein</fullName>
    </submittedName>
</protein>
<accession>A0A2Z6ZSX0</accession>
<name>A0A2Z6ZSX0_9LAMI</name>
<keyword evidence="2" id="KW-1185">Reference proteome</keyword>
<evidence type="ECO:0000313" key="2">
    <source>
        <dbReference type="Proteomes" id="UP000250235"/>
    </source>
</evidence>
<reference evidence="1 2" key="1">
    <citation type="journal article" date="2015" name="Proc. Natl. Acad. Sci. U.S.A.">
        <title>The resurrection genome of Boea hygrometrica: A blueprint for survival of dehydration.</title>
        <authorList>
            <person name="Xiao L."/>
            <person name="Yang G."/>
            <person name="Zhang L."/>
            <person name="Yang X."/>
            <person name="Zhao S."/>
            <person name="Ji Z."/>
            <person name="Zhou Q."/>
            <person name="Hu M."/>
            <person name="Wang Y."/>
            <person name="Chen M."/>
            <person name="Xu Y."/>
            <person name="Jin H."/>
            <person name="Xiao X."/>
            <person name="Hu G."/>
            <person name="Bao F."/>
            <person name="Hu Y."/>
            <person name="Wan P."/>
            <person name="Li L."/>
            <person name="Deng X."/>
            <person name="Kuang T."/>
            <person name="Xiang C."/>
            <person name="Zhu J.K."/>
            <person name="Oliver M.J."/>
            <person name="He Y."/>
        </authorList>
    </citation>
    <scope>NUCLEOTIDE SEQUENCE [LARGE SCALE GENOMIC DNA]</scope>
    <source>
        <strain evidence="2">cv. XS01</strain>
    </source>
</reference>
<evidence type="ECO:0000313" key="1">
    <source>
        <dbReference type="EMBL" id="KZT76285.1"/>
    </source>
</evidence>
<sequence>MRRRPSSSRTLVRATCALAAQGRPMLAPLHTHAHLTRIPTSRICCTNWSAATCGCAAGHRRTSGTDARDWCDGWPLDVALLVDACWRCGETMGGRCTLLDCVQNVARWSRRCAAQCPAMRDCAALVARKNRGGCAAGRPPLRRCSGDVVTAGLISSRVWFGPVPGSP</sequence>
<dbReference type="AlphaFoldDB" id="A0A2Z6ZSX0"/>
<organism evidence="1 2">
    <name type="scientific">Dorcoceras hygrometricum</name>
    <dbReference type="NCBI Taxonomy" id="472368"/>
    <lineage>
        <taxon>Eukaryota</taxon>
        <taxon>Viridiplantae</taxon>
        <taxon>Streptophyta</taxon>
        <taxon>Embryophyta</taxon>
        <taxon>Tracheophyta</taxon>
        <taxon>Spermatophyta</taxon>
        <taxon>Magnoliopsida</taxon>
        <taxon>eudicotyledons</taxon>
        <taxon>Gunneridae</taxon>
        <taxon>Pentapetalae</taxon>
        <taxon>asterids</taxon>
        <taxon>lamiids</taxon>
        <taxon>Lamiales</taxon>
        <taxon>Gesneriaceae</taxon>
        <taxon>Didymocarpoideae</taxon>
        <taxon>Trichosporeae</taxon>
        <taxon>Loxocarpinae</taxon>
        <taxon>Dorcoceras</taxon>
    </lineage>
</organism>
<proteinExistence type="predicted"/>
<dbReference type="EMBL" id="KV136130">
    <property type="protein sequence ID" value="KZT76285.1"/>
    <property type="molecule type" value="Genomic_DNA"/>
</dbReference>